<keyword evidence="4" id="KW-1185">Reference proteome</keyword>
<sequence length="167" mass="17714">MLRGGLMAVLLLVAGSLAASEPSPEDRAALQALVERSDAVWNARDANGMAALYSANATLRIIGRDVAVNGASAIHDYFTRSFAGLEPGMRHSTRLTGLHPQSDDVVLADAHVRLIRVDADGAETLVREFTTLTVAVRDGKQWRLSAVRAVALPRAQTQTPGTSTVGN</sequence>
<organism evidence="3 4">
    <name type="scientific">Lysobacter daejeonensis GH1-9</name>
    <dbReference type="NCBI Taxonomy" id="1385517"/>
    <lineage>
        <taxon>Bacteria</taxon>
        <taxon>Pseudomonadati</taxon>
        <taxon>Pseudomonadota</taxon>
        <taxon>Gammaproteobacteria</taxon>
        <taxon>Lysobacterales</taxon>
        <taxon>Lysobacteraceae</taxon>
        <taxon>Aerolutibacter</taxon>
    </lineage>
</organism>
<dbReference type="EMBL" id="AVPU01000048">
    <property type="protein sequence ID" value="KGM52641.1"/>
    <property type="molecule type" value="Genomic_DNA"/>
</dbReference>
<dbReference type="Proteomes" id="UP000029998">
    <property type="component" value="Unassembled WGS sequence"/>
</dbReference>
<proteinExistence type="predicted"/>
<dbReference type="InterPro" id="IPR037401">
    <property type="entry name" value="SnoaL-like"/>
</dbReference>
<evidence type="ECO:0000256" key="1">
    <source>
        <dbReference type="SAM" id="SignalP"/>
    </source>
</evidence>
<comment type="caution">
    <text evidence="3">The sequence shown here is derived from an EMBL/GenBank/DDBJ whole genome shotgun (WGS) entry which is preliminary data.</text>
</comment>
<accession>A0A0A0ENR0</accession>
<dbReference type="Gene3D" id="3.10.450.50">
    <property type="match status" value="1"/>
</dbReference>
<reference evidence="3 4" key="1">
    <citation type="submission" date="2013-08" db="EMBL/GenBank/DDBJ databases">
        <title>Genome sequencing of Lysobacter.</title>
        <authorList>
            <person name="Zhang S."/>
            <person name="Wang G."/>
        </authorList>
    </citation>
    <scope>NUCLEOTIDE SEQUENCE [LARGE SCALE GENOMIC DNA]</scope>
    <source>
        <strain evidence="3 4">GH1-9</strain>
    </source>
</reference>
<dbReference type="Pfam" id="PF13577">
    <property type="entry name" value="SnoaL_4"/>
    <property type="match status" value="1"/>
</dbReference>
<protein>
    <recommendedName>
        <fullName evidence="2">SnoaL-like domain-containing protein</fullName>
    </recommendedName>
</protein>
<evidence type="ECO:0000313" key="4">
    <source>
        <dbReference type="Proteomes" id="UP000029998"/>
    </source>
</evidence>
<dbReference type="AlphaFoldDB" id="A0A0A0ENR0"/>
<feature type="signal peptide" evidence="1">
    <location>
        <begin position="1"/>
        <end position="19"/>
    </location>
</feature>
<dbReference type="eggNOG" id="ENOG5032CU4">
    <property type="taxonomic scope" value="Bacteria"/>
</dbReference>
<evidence type="ECO:0000313" key="3">
    <source>
        <dbReference type="EMBL" id="KGM52641.1"/>
    </source>
</evidence>
<gene>
    <name evidence="3" type="ORF">N800_11355</name>
</gene>
<keyword evidence="1" id="KW-0732">Signal</keyword>
<feature type="domain" description="SnoaL-like" evidence="2">
    <location>
        <begin position="25"/>
        <end position="147"/>
    </location>
</feature>
<dbReference type="InterPro" id="IPR032710">
    <property type="entry name" value="NTF2-like_dom_sf"/>
</dbReference>
<evidence type="ECO:0000259" key="2">
    <source>
        <dbReference type="Pfam" id="PF13577"/>
    </source>
</evidence>
<dbReference type="SUPFAM" id="SSF54427">
    <property type="entry name" value="NTF2-like"/>
    <property type="match status" value="1"/>
</dbReference>
<name>A0A0A0ENR0_9GAMM</name>
<feature type="chain" id="PRO_5001969251" description="SnoaL-like domain-containing protein" evidence="1">
    <location>
        <begin position="20"/>
        <end position="167"/>
    </location>
</feature>